<proteinExistence type="predicted"/>
<reference evidence="1" key="1">
    <citation type="journal article" date="2021" name="Proc. Natl. Acad. Sci. U.S.A.">
        <title>A Catalog of Tens of Thousands of Viruses from Human Metagenomes Reveals Hidden Associations with Chronic Diseases.</title>
        <authorList>
            <person name="Tisza M.J."/>
            <person name="Buck C.B."/>
        </authorList>
    </citation>
    <scope>NUCLEOTIDE SEQUENCE</scope>
    <source>
        <strain evidence="1">CtS0613</strain>
    </source>
</reference>
<sequence>MTMFDPDTPDIDKKLQEIEDEEMKDVFRRLGDSDEEIEFAVRRTHLRERIWKLEEILCEPEEILDILSEEGWKREEIEDEMKQIE</sequence>
<dbReference type="EMBL" id="BK015618">
    <property type="protein sequence ID" value="DAE16227.1"/>
    <property type="molecule type" value="Genomic_DNA"/>
</dbReference>
<evidence type="ECO:0000313" key="1">
    <source>
        <dbReference type="EMBL" id="DAE16227.1"/>
    </source>
</evidence>
<accession>A0A8S5QBL3</accession>
<protein>
    <submittedName>
        <fullName evidence="1">Uncharacterized protein</fullName>
    </submittedName>
</protein>
<name>A0A8S5QBL3_9CAUD</name>
<organism evidence="1">
    <name type="scientific">Siphoviridae sp. ctS0613</name>
    <dbReference type="NCBI Taxonomy" id="2825506"/>
    <lineage>
        <taxon>Viruses</taxon>
        <taxon>Duplodnaviria</taxon>
        <taxon>Heunggongvirae</taxon>
        <taxon>Uroviricota</taxon>
        <taxon>Caudoviricetes</taxon>
    </lineage>
</organism>